<dbReference type="AlphaFoldDB" id="W6U8N3"/>
<organism evidence="1 2">
    <name type="scientific">Echinococcus granulosus</name>
    <name type="common">Hydatid tapeworm</name>
    <dbReference type="NCBI Taxonomy" id="6210"/>
    <lineage>
        <taxon>Eukaryota</taxon>
        <taxon>Metazoa</taxon>
        <taxon>Spiralia</taxon>
        <taxon>Lophotrochozoa</taxon>
        <taxon>Platyhelminthes</taxon>
        <taxon>Cestoda</taxon>
        <taxon>Eucestoda</taxon>
        <taxon>Cyclophyllidea</taxon>
        <taxon>Taeniidae</taxon>
        <taxon>Echinococcus</taxon>
        <taxon>Echinococcus granulosus group</taxon>
    </lineage>
</organism>
<dbReference type="GeneID" id="36343175"/>
<proteinExistence type="predicted"/>
<reference evidence="1 2" key="1">
    <citation type="journal article" date="2013" name="Nat. Genet.">
        <title>The genome of the hydatid tapeworm Echinococcus granulosus.</title>
        <authorList>
            <person name="Zheng H."/>
            <person name="Zhang W."/>
            <person name="Zhang L."/>
            <person name="Zhang Z."/>
            <person name="Li J."/>
            <person name="Lu G."/>
            <person name="Zhu Y."/>
            <person name="Wang Y."/>
            <person name="Huang Y."/>
            <person name="Liu J."/>
            <person name="Kang H."/>
            <person name="Chen J."/>
            <person name="Wang L."/>
            <person name="Chen A."/>
            <person name="Yu S."/>
            <person name="Gao Z."/>
            <person name="Jin L."/>
            <person name="Gu W."/>
            <person name="Wang Z."/>
            <person name="Zhao L."/>
            <person name="Shi B."/>
            <person name="Wen H."/>
            <person name="Lin R."/>
            <person name="Jones M.K."/>
            <person name="Brejova B."/>
            <person name="Vinar T."/>
            <person name="Zhao G."/>
            <person name="McManus D.P."/>
            <person name="Chen Z."/>
            <person name="Zhou Y."/>
            <person name="Wang S."/>
        </authorList>
    </citation>
    <scope>NUCLEOTIDE SEQUENCE [LARGE SCALE GENOMIC DNA]</scope>
</reference>
<dbReference type="Proteomes" id="UP000019149">
    <property type="component" value="Unassembled WGS sequence"/>
</dbReference>
<dbReference type="EMBL" id="APAU02000078">
    <property type="protein sequence ID" value="EUB57653.1"/>
    <property type="molecule type" value="Genomic_DNA"/>
</dbReference>
<sequence length="221" mass="23807">MTGLTRQSLTEVVAWLKVFLAKLPDGLDKRDAFSSSLNCKDCEIVLDWGFVHAVNDAGVAANGAIGGWFEVAMGIGFERIPYPFVLATNNIEAFALEEQLINAAVEEGTTANTVGFVDEAAASVEVDGKLNGREENRGTFMDHIGNVNVGNVANPHTARGVRCGDRVKRGDGSVLLRHSWAQIKTTVKSNGRRFCFNFADIFTSVANSQAFKNVVLSAAPQ</sequence>
<evidence type="ECO:0000313" key="1">
    <source>
        <dbReference type="EMBL" id="EUB57653.1"/>
    </source>
</evidence>
<dbReference type="KEGG" id="egl:EGR_07460"/>
<keyword evidence="2" id="KW-1185">Reference proteome</keyword>
<name>W6U8N3_ECHGR</name>
<accession>W6U8N3</accession>
<dbReference type="CTD" id="36343175"/>
<comment type="caution">
    <text evidence="1">The sequence shown here is derived from an EMBL/GenBank/DDBJ whole genome shotgun (WGS) entry which is preliminary data.</text>
</comment>
<protein>
    <submittedName>
        <fullName evidence="1">Uncharacterized protein</fullName>
    </submittedName>
</protein>
<gene>
    <name evidence="1" type="ORF">EGR_07460</name>
</gene>
<dbReference type="RefSeq" id="XP_024348849.1">
    <property type="nucleotide sequence ID" value="XM_024496709.1"/>
</dbReference>
<evidence type="ECO:0000313" key="2">
    <source>
        <dbReference type="Proteomes" id="UP000019149"/>
    </source>
</evidence>